<sequence length="228" mass="25081">MSRLRVFAFAVLGLLSFSGHSFAVESPPGVGVDEPFDPYSEEFIETTEIVPVYIWDGAYVGIHGGWARLHDTNRFNNSGSEYNGGTVGLYGGYNYTYENFLIGVEGEGAYWAFGERSRGNLALRSDYFVSAKARVGLTYGRFLAYVNGGAAVSTFRVSNPNFGPGTDSNTMFGYVGGAGVEIFVTQNLLVRLDYEQIVFPGRSFTIGTTRFKENIDSDTLRIGLTYKF</sequence>
<feature type="chain" id="PRO_5047164136" evidence="6">
    <location>
        <begin position="24"/>
        <end position="228"/>
    </location>
</feature>
<gene>
    <name evidence="8" type="ORF">GCM10007094_11900</name>
</gene>
<evidence type="ECO:0000256" key="6">
    <source>
        <dbReference type="SAM" id="SignalP"/>
    </source>
</evidence>
<evidence type="ECO:0000256" key="1">
    <source>
        <dbReference type="ARBA" id="ARBA00004442"/>
    </source>
</evidence>
<feature type="signal peptide" evidence="6">
    <location>
        <begin position="1"/>
        <end position="23"/>
    </location>
</feature>
<reference evidence="9" key="1">
    <citation type="journal article" date="2019" name="Int. J. Syst. Evol. Microbiol.">
        <title>The Global Catalogue of Microorganisms (GCM) 10K type strain sequencing project: providing services to taxonomists for standard genome sequencing and annotation.</title>
        <authorList>
            <consortium name="The Broad Institute Genomics Platform"/>
            <consortium name="The Broad Institute Genome Sequencing Center for Infectious Disease"/>
            <person name="Wu L."/>
            <person name="Ma J."/>
        </authorList>
    </citation>
    <scope>NUCLEOTIDE SEQUENCE [LARGE SCALE GENOMIC DNA]</scope>
    <source>
        <strain evidence="9">KCTC 12861</strain>
    </source>
</reference>
<comment type="similarity">
    <text evidence="5">Belongs to the Omp25/RopB family.</text>
</comment>
<keyword evidence="4" id="KW-0998">Cell outer membrane</keyword>
<feature type="domain" description="Outer membrane protein beta-barrel" evidence="7">
    <location>
        <begin position="55"/>
        <end position="228"/>
    </location>
</feature>
<evidence type="ECO:0000259" key="7">
    <source>
        <dbReference type="Pfam" id="PF13505"/>
    </source>
</evidence>
<accession>A0ABQ3E3T3</accession>
<keyword evidence="2 6" id="KW-0732">Signal</keyword>
<keyword evidence="3" id="KW-0472">Membrane</keyword>
<organism evidence="8 9">
    <name type="scientific">Pseudovibrio japonicus</name>
    <dbReference type="NCBI Taxonomy" id="366534"/>
    <lineage>
        <taxon>Bacteria</taxon>
        <taxon>Pseudomonadati</taxon>
        <taxon>Pseudomonadota</taxon>
        <taxon>Alphaproteobacteria</taxon>
        <taxon>Hyphomicrobiales</taxon>
        <taxon>Stappiaceae</taxon>
        <taxon>Pseudovibrio</taxon>
    </lineage>
</organism>
<evidence type="ECO:0000313" key="9">
    <source>
        <dbReference type="Proteomes" id="UP000637980"/>
    </source>
</evidence>
<evidence type="ECO:0000256" key="3">
    <source>
        <dbReference type="ARBA" id="ARBA00023136"/>
    </source>
</evidence>
<comment type="subcellular location">
    <subcellularLocation>
        <location evidence="1">Cell outer membrane</location>
    </subcellularLocation>
</comment>
<evidence type="ECO:0000313" key="8">
    <source>
        <dbReference type="EMBL" id="GHB25430.1"/>
    </source>
</evidence>
<keyword evidence="9" id="KW-1185">Reference proteome</keyword>
<dbReference type="Gene3D" id="2.40.160.20">
    <property type="match status" value="1"/>
</dbReference>
<dbReference type="Pfam" id="PF13505">
    <property type="entry name" value="OMP_b-brl"/>
    <property type="match status" value="1"/>
</dbReference>
<dbReference type="RefSeq" id="WP_189435859.1">
    <property type="nucleotide sequence ID" value="NZ_BMXE01000002.1"/>
</dbReference>
<dbReference type="Proteomes" id="UP000637980">
    <property type="component" value="Unassembled WGS sequence"/>
</dbReference>
<protein>
    <submittedName>
        <fullName evidence="8">Outer membrane protein</fullName>
    </submittedName>
</protein>
<proteinExistence type="inferred from homology"/>
<dbReference type="InterPro" id="IPR011250">
    <property type="entry name" value="OMP/PagP_B-barrel"/>
</dbReference>
<dbReference type="PANTHER" id="PTHR34001">
    <property type="entry name" value="BLL7405 PROTEIN"/>
    <property type="match status" value="1"/>
</dbReference>
<dbReference type="InterPro" id="IPR051692">
    <property type="entry name" value="OMP-like"/>
</dbReference>
<comment type="caution">
    <text evidence="8">The sequence shown here is derived from an EMBL/GenBank/DDBJ whole genome shotgun (WGS) entry which is preliminary data.</text>
</comment>
<dbReference type="SUPFAM" id="SSF56925">
    <property type="entry name" value="OMPA-like"/>
    <property type="match status" value="1"/>
</dbReference>
<name>A0ABQ3E3T3_9HYPH</name>
<evidence type="ECO:0000256" key="2">
    <source>
        <dbReference type="ARBA" id="ARBA00022729"/>
    </source>
</evidence>
<evidence type="ECO:0000256" key="4">
    <source>
        <dbReference type="ARBA" id="ARBA00023237"/>
    </source>
</evidence>
<dbReference type="InterPro" id="IPR027385">
    <property type="entry name" value="Beta-barrel_OMP"/>
</dbReference>
<evidence type="ECO:0000256" key="5">
    <source>
        <dbReference type="ARBA" id="ARBA00038306"/>
    </source>
</evidence>
<dbReference type="PANTHER" id="PTHR34001:SF3">
    <property type="entry name" value="BLL7405 PROTEIN"/>
    <property type="match status" value="1"/>
</dbReference>
<dbReference type="EMBL" id="BMXE01000002">
    <property type="protein sequence ID" value="GHB25430.1"/>
    <property type="molecule type" value="Genomic_DNA"/>
</dbReference>